<keyword evidence="6" id="KW-0016">Alginate biosynthesis</keyword>
<name>A0ABY7HAM6_9BACT</name>
<keyword evidence="3" id="KW-0808">Transferase</keyword>
<gene>
    <name evidence="9" type="ORF">O0S08_08280</name>
</gene>
<comment type="subcellular location">
    <subcellularLocation>
        <location evidence="1">Periplasm</location>
    </subcellularLocation>
</comment>
<dbReference type="RefSeq" id="WP_269038486.1">
    <property type="nucleotide sequence ID" value="NZ_CP114040.1"/>
</dbReference>
<evidence type="ECO:0000313" key="10">
    <source>
        <dbReference type="Proteomes" id="UP001164459"/>
    </source>
</evidence>
<evidence type="ECO:0000256" key="1">
    <source>
        <dbReference type="ARBA" id="ARBA00004418"/>
    </source>
</evidence>
<reference evidence="9" key="1">
    <citation type="submission" date="2022-11" db="EMBL/GenBank/DDBJ databases">
        <title>Minimal conservation of predation-associated metabolite biosynthetic gene clusters underscores biosynthetic potential of Myxococcota including descriptions for ten novel species: Archangium lansinium sp. nov., Myxococcus landrumus sp. nov., Nannocystis bai.</title>
        <authorList>
            <person name="Ahearne A."/>
            <person name="Stevens C."/>
            <person name="Dowd S."/>
        </authorList>
    </citation>
    <scope>NUCLEOTIDE SEQUENCE</scope>
    <source>
        <strain evidence="9">Fl3</strain>
    </source>
</reference>
<evidence type="ECO:0000256" key="6">
    <source>
        <dbReference type="ARBA" id="ARBA00022841"/>
    </source>
</evidence>
<organism evidence="9 10">
    <name type="scientific">Nannocystis punicea</name>
    <dbReference type="NCBI Taxonomy" id="2995304"/>
    <lineage>
        <taxon>Bacteria</taxon>
        <taxon>Pseudomonadati</taxon>
        <taxon>Myxococcota</taxon>
        <taxon>Polyangia</taxon>
        <taxon>Nannocystales</taxon>
        <taxon>Nannocystaceae</taxon>
        <taxon>Nannocystis</taxon>
    </lineage>
</organism>
<evidence type="ECO:0000256" key="2">
    <source>
        <dbReference type="ARBA" id="ARBA00005182"/>
    </source>
</evidence>
<keyword evidence="5" id="KW-0574">Periplasm</keyword>
<feature type="compositionally biased region" description="Low complexity" evidence="7">
    <location>
        <begin position="242"/>
        <end position="252"/>
    </location>
</feature>
<evidence type="ECO:0000259" key="8">
    <source>
        <dbReference type="Pfam" id="PF16822"/>
    </source>
</evidence>
<feature type="region of interest" description="Disordered" evidence="7">
    <location>
        <begin position="206"/>
        <end position="265"/>
    </location>
</feature>
<protein>
    <recommendedName>
        <fullName evidence="8">AlgX/AlgJ SGNH hydrolase-like domain-containing protein</fullName>
    </recommendedName>
</protein>
<feature type="domain" description="AlgX/AlgJ SGNH hydrolase-like" evidence="8">
    <location>
        <begin position="385"/>
        <end position="488"/>
    </location>
</feature>
<dbReference type="Proteomes" id="UP001164459">
    <property type="component" value="Chromosome"/>
</dbReference>
<evidence type="ECO:0000256" key="5">
    <source>
        <dbReference type="ARBA" id="ARBA00022764"/>
    </source>
</evidence>
<sequence length="718" mass="77810">MTQIVVGLGLGLAATEYAFRARDEGAFPHVNFYVADPQLGVRLQPGASMGFKLGSNPRTTIHVNAGGYRGADWPEPQPGEIVVVGDSQVFGLGVEDDETFSTRLAERTGRPVINAGVPTYGPREYLEVARELLKSRRPATVVVVLNFVNDPFELERPNTERHAVWDGWAVRRETAPAEVTQFPGRAWLFSRSHAVYALRRWLHARGSSGAPESDDAGGRPIDPGTPSEGGWQDLVHSSLRTQAQRAEAAAQHEQSRGASRAQVEALGQPLREQQDRLRELEDELLYAQPSEFWQRVAEGRPGDIVDSQKAESGRSIELTAELIRQAVAFRQDYKKQQRKFARAQAAKLRELQAAAATLTDSREALLAELGRSAPRPRPHSVFAGYLAEFKELCQRHGAELVVVALPIDVQVDAGEWAKYGVEHGPDMRPSQILLTDLVATAEELRIRSFDATAALRAAQPGVFLDGDIHMTARGHAALAEALTERLARPLPPPVPAPGLPEGTRYAPSKLAWDGVEPASLGAWATGTVQHLGGWLKLRFSAADDVEPIREIEVIEGGSPAAMQMTTATGMTLVTPLPQGAPLTARLYRLDGVGELRIGWEGEQLQAEVVGSTQPPGRSLLFSRPPDELCGCEPCDEMWGDPVLLPACKAAQTQPVKRACEALLACVRHDPLFAPVCPEGQVHAFASNACFTPCDADNPCAQGRCTPWHEAAVCVGGDG</sequence>
<dbReference type="InterPro" id="IPR031811">
    <property type="entry name" value="ALGX/ALGJ_SGNH-like"/>
</dbReference>
<evidence type="ECO:0000256" key="3">
    <source>
        <dbReference type="ARBA" id="ARBA00022679"/>
    </source>
</evidence>
<proteinExistence type="predicted"/>
<keyword evidence="4" id="KW-0732">Signal</keyword>
<dbReference type="Gene3D" id="3.40.50.1110">
    <property type="entry name" value="SGNH hydrolase"/>
    <property type="match status" value="1"/>
</dbReference>
<evidence type="ECO:0000256" key="4">
    <source>
        <dbReference type="ARBA" id="ARBA00022729"/>
    </source>
</evidence>
<dbReference type="SUPFAM" id="SSF52266">
    <property type="entry name" value="SGNH hydrolase"/>
    <property type="match status" value="1"/>
</dbReference>
<dbReference type="InterPro" id="IPR036514">
    <property type="entry name" value="SGNH_hydro_sf"/>
</dbReference>
<accession>A0ABY7HAM6</accession>
<dbReference type="Pfam" id="PF16822">
    <property type="entry name" value="ALGX"/>
    <property type="match status" value="1"/>
</dbReference>
<evidence type="ECO:0000256" key="7">
    <source>
        <dbReference type="SAM" id="MobiDB-lite"/>
    </source>
</evidence>
<keyword evidence="10" id="KW-1185">Reference proteome</keyword>
<evidence type="ECO:0000313" key="9">
    <source>
        <dbReference type="EMBL" id="WAS96145.1"/>
    </source>
</evidence>
<comment type="pathway">
    <text evidence="2">Glycan biosynthesis; alginate biosynthesis.</text>
</comment>
<dbReference type="EMBL" id="CP114040">
    <property type="protein sequence ID" value="WAS96145.1"/>
    <property type="molecule type" value="Genomic_DNA"/>
</dbReference>